<accession>A0AAN9QNV6</accession>
<proteinExistence type="predicted"/>
<reference evidence="1 2" key="1">
    <citation type="submission" date="2024-01" db="EMBL/GenBank/DDBJ databases">
        <title>The genomes of 5 underutilized Papilionoideae crops provide insights into root nodulation and disease resistanc.</title>
        <authorList>
            <person name="Jiang F."/>
        </authorList>
    </citation>
    <scope>NUCLEOTIDE SEQUENCE [LARGE SCALE GENOMIC DNA]</scope>
    <source>
        <strain evidence="1">JINMINGXINNONG_FW02</strain>
        <tissue evidence="1">Leaves</tissue>
    </source>
</reference>
<protein>
    <submittedName>
        <fullName evidence="1">Uncharacterized protein</fullName>
    </submittedName>
</protein>
<evidence type="ECO:0000313" key="2">
    <source>
        <dbReference type="Proteomes" id="UP001374584"/>
    </source>
</evidence>
<evidence type="ECO:0000313" key="1">
    <source>
        <dbReference type="EMBL" id="KAK7342619.1"/>
    </source>
</evidence>
<sequence>MQNLATSNPSSINLQLPMHPNQASLNSTRRMENLNLHHFLWMNCLVFLANFGASRKTHVEWSSTSLIGLLQRRKRNEIYDLRCAKEFKLEKQGKKAFIRGEFRQKWNMEESGKDT</sequence>
<dbReference type="AlphaFoldDB" id="A0AAN9QNV6"/>
<organism evidence="1 2">
    <name type="scientific">Phaseolus coccineus</name>
    <name type="common">Scarlet runner bean</name>
    <name type="synonym">Phaseolus multiflorus</name>
    <dbReference type="NCBI Taxonomy" id="3886"/>
    <lineage>
        <taxon>Eukaryota</taxon>
        <taxon>Viridiplantae</taxon>
        <taxon>Streptophyta</taxon>
        <taxon>Embryophyta</taxon>
        <taxon>Tracheophyta</taxon>
        <taxon>Spermatophyta</taxon>
        <taxon>Magnoliopsida</taxon>
        <taxon>eudicotyledons</taxon>
        <taxon>Gunneridae</taxon>
        <taxon>Pentapetalae</taxon>
        <taxon>rosids</taxon>
        <taxon>fabids</taxon>
        <taxon>Fabales</taxon>
        <taxon>Fabaceae</taxon>
        <taxon>Papilionoideae</taxon>
        <taxon>50 kb inversion clade</taxon>
        <taxon>NPAAA clade</taxon>
        <taxon>indigoferoid/millettioid clade</taxon>
        <taxon>Phaseoleae</taxon>
        <taxon>Phaseolus</taxon>
    </lineage>
</organism>
<gene>
    <name evidence="1" type="ORF">VNO80_25575</name>
</gene>
<comment type="caution">
    <text evidence="1">The sequence shown here is derived from an EMBL/GenBank/DDBJ whole genome shotgun (WGS) entry which is preliminary data.</text>
</comment>
<dbReference type="Proteomes" id="UP001374584">
    <property type="component" value="Unassembled WGS sequence"/>
</dbReference>
<dbReference type="EMBL" id="JAYMYR010000009">
    <property type="protein sequence ID" value="KAK7342619.1"/>
    <property type="molecule type" value="Genomic_DNA"/>
</dbReference>
<name>A0AAN9QNV6_PHACN</name>
<keyword evidence="2" id="KW-1185">Reference proteome</keyword>